<dbReference type="InterPro" id="IPR014825">
    <property type="entry name" value="DNA_alkylation"/>
</dbReference>
<dbReference type="PANTHER" id="PTHR34070:SF1">
    <property type="entry name" value="DNA ALKYLATION REPAIR PROTEIN"/>
    <property type="match status" value="1"/>
</dbReference>
<name>A0A0F5HR02_BACTR</name>
<protein>
    <submittedName>
        <fullName evidence="1">DNA alkylation repair enzyme</fullName>
    </submittedName>
</protein>
<dbReference type="InterPro" id="IPR016024">
    <property type="entry name" value="ARM-type_fold"/>
</dbReference>
<organism evidence="1 2">
    <name type="scientific">Bacillus thermotolerans</name>
    <name type="common">Quasibacillus thermotolerans</name>
    <dbReference type="NCBI Taxonomy" id="1221996"/>
    <lineage>
        <taxon>Bacteria</taxon>
        <taxon>Bacillati</taxon>
        <taxon>Bacillota</taxon>
        <taxon>Bacilli</taxon>
        <taxon>Bacillales</taxon>
        <taxon>Bacillaceae</taxon>
        <taxon>Bacillus</taxon>
    </lineage>
</organism>
<dbReference type="SUPFAM" id="SSF48371">
    <property type="entry name" value="ARM repeat"/>
    <property type="match status" value="1"/>
</dbReference>
<dbReference type="Pfam" id="PF08713">
    <property type="entry name" value="DNA_alkylation"/>
    <property type="match status" value="1"/>
</dbReference>
<dbReference type="PANTHER" id="PTHR34070">
    <property type="entry name" value="ARMADILLO-TYPE FOLD"/>
    <property type="match status" value="1"/>
</dbReference>
<sequence>MGQPVRLAKKEAMNRLGKRGVASFFIIRKTANRKVAIWMTDASLNAYVQGLVTAYSAHADNEYAEWSKNYLRNQFKFLGIRAPIRRKLTNQFIKENGLPPKEKLRDVIFMLWDLPEREFEPPTTKVAGFYGPFGQ</sequence>
<evidence type="ECO:0000313" key="1">
    <source>
        <dbReference type="EMBL" id="KKB35789.1"/>
    </source>
</evidence>
<gene>
    <name evidence="1" type="ORF">QY95_03279</name>
</gene>
<dbReference type="STRING" id="1221996.QY95_03279"/>
<evidence type="ECO:0000313" key="2">
    <source>
        <dbReference type="Proteomes" id="UP000031563"/>
    </source>
</evidence>
<accession>A0A0F5HR02</accession>
<dbReference type="AlphaFoldDB" id="A0A0F5HR02"/>
<reference evidence="1" key="1">
    <citation type="submission" date="2015-02" db="EMBL/GenBank/DDBJ databases">
        <title>Genome Assembly of Bacillaceae bacterium MTCC 8252.</title>
        <authorList>
            <person name="Verma A."/>
            <person name="Khatri I."/>
            <person name="Mual P."/>
            <person name="Subramanian S."/>
            <person name="Krishnamurthi S."/>
        </authorList>
    </citation>
    <scope>NUCLEOTIDE SEQUENCE [LARGE SCALE GENOMIC DNA]</scope>
    <source>
        <strain evidence="1">MTCC 8252</strain>
    </source>
</reference>
<proteinExistence type="predicted"/>
<dbReference type="EMBL" id="JWIR02000068">
    <property type="protein sequence ID" value="KKB35789.1"/>
    <property type="molecule type" value="Genomic_DNA"/>
</dbReference>
<comment type="caution">
    <text evidence="1">The sequence shown here is derived from an EMBL/GenBank/DDBJ whole genome shotgun (WGS) entry which is preliminary data.</text>
</comment>
<keyword evidence="2" id="KW-1185">Reference proteome</keyword>
<accession>A0A0F5HJW2</accession>
<dbReference type="Proteomes" id="UP000031563">
    <property type="component" value="Unassembled WGS sequence"/>
</dbReference>
<dbReference type="Gene3D" id="1.20.1660.10">
    <property type="entry name" value="Hypothetical protein (EF3068)"/>
    <property type="match status" value="1"/>
</dbReference>